<keyword evidence="5" id="KW-0175">Coiled coil</keyword>
<organism evidence="8 9">
    <name type="scientific">Paenibacillus faecis</name>
    <dbReference type="NCBI Taxonomy" id="862114"/>
    <lineage>
        <taxon>Bacteria</taxon>
        <taxon>Bacillati</taxon>
        <taxon>Bacillota</taxon>
        <taxon>Bacilli</taxon>
        <taxon>Bacillales</taxon>
        <taxon>Paenibacillaceae</taxon>
        <taxon>Paenibacillus</taxon>
    </lineage>
</organism>
<feature type="region of interest" description="Disordered" evidence="6">
    <location>
        <begin position="351"/>
        <end position="372"/>
    </location>
</feature>
<feature type="domain" description="NlpC/P60" evidence="7">
    <location>
        <begin position="605"/>
        <end position="761"/>
    </location>
</feature>
<evidence type="ECO:0000313" key="8">
    <source>
        <dbReference type="EMBL" id="TYA15349.1"/>
    </source>
</evidence>
<keyword evidence="2" id="KW-0645">Protease</keyword>
<comment type="caution">
    <text evidence="8">The sequence shown here is derived from an EMBL/GenBank/DDBJ whole genome shotgun (WGS) entry which is preliminary data.</text>
</comment>
<dbReference type="PANTHER" id="PTHR47053:SF1">
    <property type="entry name" value="MUREIN DD-ENDOPEPTIDASE MEPH-RELATED"/>
    <property type="match status" value="1"/>
</dbReference>
<dbReference type="SUPFAM" id="SSF54001">
    <property type="entry name" value="Cysteine proteinases"/>
    <property type="match status" value="1"/>
</dbReference>
<dbReference type="PANTHER" id="PTHR47053">
    <property type="entry name" value="MUREIN DD-ENDOPEPTIDASE MEPH-RELATED"/>
    <property type="match status" value="1"/>
</dbReference>
<dbReference type="Pfam" id="PF00877">
    <property type="entry name" value="NLPC_P60"/>
    <property type="match status" value="1"/>
</dbReference>
<dbReference type="PROSITE" id="PS51935">
    <property type="entry name" value="NLPC_P60"/>
    <property type="match status" value="1"/>
</dbReference>
<evidence type="ECO:0000256" key="2">
    <source>
        <dbReference type="ARBA" id="ARBA00022670"/>
    </source>
</evidence>
<dbReference type="Proteomes" id="UP000325218">
    <property type="component" value="Unassembled WGS sequence"/>
</dbReference>
<dbReference type="InterPro" id="IPR051202">
    <property type="entry name" value="Peptidase_C40"/>
</dbReference>
<feature type="compositionally biased region" description="Polar residues" evidence="6">
    <location>
        <begin position="580"/>
        <end position="601"/>
    </location>
</feature>
<evidence type="ECO:0000259" key="7">
    <source>
        <dbReference type="PROSITE" id="PS51935"/>
    </source>
</evidence>
<evidence type="ECO:0000256" key="1">
    <source>
        <dbReference type="ARBA" id="ARBA00007074"/>
    </source>
</evidence>
<feature type="coiled-coil region" evidence="5">
    <location>
        <begin position="139"/>
        <end position="166"/>
    </location>
</feature>
<keyword evidence="3" id="KW-0378">Hydrolase</keyword>
<evidence type="ECO:0000256" key="4">
    <source>
        <dbReference type="ARBA" id="ARBA00022807"/>
    </source>
</evidence>
<dbReference type="GO" id="GO:0008234">
    <property type="term" value="F:cysteine-type peptidase activity"/>
    <property type="evidence" value="ECO:0007669"/>
    <property type="project" value="UniProtKB-KW"/>
</dbReference>
<keyword evidence="9" id="KW-1185">Reference proteome</keyword>
<evidence type="ECO:0000256" key="5">
    <source>
        <dbReference type="SAM" id="Coils"/>
    </source>
</evidence>
<evidence type="ECO:0000313" key="9">
    <source>
        <dbReference type="Proteomes" id="UP000325218"/>
    </source>
</evidence>
<comment type="similarity">
    <text evidence="1">Belongs to the peptidase C40 family.</text>
</comment>
<sequence length="779" mass="87491">MSIKVDPTKIDELSLKLKGLGDGTEDGERRVHQSLYRFLQDLRGRYDEEREVQRALDAVEDSLREVTDSARILTSSLHQKAKGLTQVSQTYLDSEESVKKTIQQHFAFPSSYYGKTGAFTGDGAAKYLKDPLFDDPVVQKLHQQALHGTEEEKQEAKQKLDTIFKARYDIGRAQMAYSVYKAFNNKLLMEGAHKEAERLRKVLKGLGIDEKYYGKEVKLSHLFSGAPIQACSYDPSFSITKDGKFIPMEMPKDNQYIYLLGLMMKGGKEGAWAKSQLGEIHKLLTEIGRSQTAWHEYKAKNMQKEMDGAHAYAEKLRTALKTKYSLSSEMVDDVDYRELWMGAGPAGTYLKTKEKENKTPSPNSKPSKPLDLADLKSTNTRIKGIEDKNKKIQAIYARNTWLLPYITQDQTNKAVMNSLKKFQQHYAKYKHKYEAVSKKTGIPPELIAAIHWREGSGNFDTYLHNGDPLGKKTVHVPKGIFFTDWEEAAIHAINMKKSVRDKVGINHSTKDIAKMMTYAECYNGLGYINHKVNSVYVFSGTNIPLEGKYYKDNVFTYGPVKDDNPGVAVMLLSLTEAPNQVSPNKENTQPKPQQSVPSKSAQGVDEVREKVLDLAKKFQGKVPYYMDSNRPKYMDPDSPPKAMDCSDFTSAIYRTILRDLDVGSNIDIGANTRTQIGSGLEVWTKDKKGAGNFNISKLKKGDLILFTSPNSSTVGHVGFYLGDGKFIHESGSNKKGGNVKVSELKGYWLTTQKPISVRRIIGDDGNVYGQKGKKVGMIK</sequence>
<reference evidence="8 9" key="1">
    <citation type="submission" date="2019-08" db="EMBL/GenBank/DDBJ databases">
        <title>Genome sequencing of Paenibacillus faecis DSM 23593(T).</title>
        <authorList>
            <person name="Kook J.-K."/>
            <person name="Park S.-N."/>
            <person name="Lim Y.K."/>
        </authorList>
    </citation>
    <scope>NUCLEOTIDE SEQUENCE [LARGE SCALE GENOMIC DNA]</scope>
    <source>
        <strain evidence="8 9">DSM 23593</strain>
    </source>
</reference>
<dbReference type="OrthoDB" id="2613502at2"/>
<dbReference type="Gene3D" id="3.90.1720.10">
    <property type="entry name" value="endopeptidase domain like (from Nostoc punctiforme)"/>
    <property type="match status" value="1"/>
</dbReference>
<evidence type="ECO:0000256" key="3">
    <source>
        <dbReference type="ARBA" id="ARBA00022801"/>
    </source>
</evidence>
<name>A0A5D0CZ68_9BACL</name>
<dbReference type="RefSeq" id="WP_148450939.1">
    <property type="nucleotide sequence ID" value="NZ_VSDO01000001.1"/>
</dbReference>
<feature type="region of interest" description="Disordered" evidence="6">
    <location>
        <begin position="580"/>
        <end position="604"/>
    </location>
</feature>
<evidence type="ECO:0000256" key="6">
    <source>
        <dbReference type="SAM" id="MobiDB-lite"/>
    </source>
</evidence>
<dbReference type="InterPro" id="IPR000064">
    <property type="entry name" value="NLP_P60_dom"/>
</dbReference>
<protein>
    <recommendedName>
        <fullName evidence="7">NlpC/P60 domain-containing protein</fullName>
    </recommendedName>
</protein>
<feature type="compositionally biased region" description="Low complexity" evidence="6">
    <location>
        <begin position="359"/>
        <end position="369"/>
    </location>
</feature>
<proteinExistence type="inferred from homology"/>
<dbReference type="EMBL" id="VSDO01000001">
    <property type="protein sequence ID" value="TYA15349.1"/>
    <property type="molecule type" value="Genomic_DNA"/>
</dbReference>
<dbReference type="GO" id="GO:0006508">
    <property type="term" value="P:proteolysis"/>
    <property type="evidence" value="ECO:0007669"/>
    <property type="project" value="UniProtKB-KW"/>
</dbReference>
<dbReference type="AlphaFoldDB" id="A0A5D0CZ68"/>
<dbReference type="InterPro" id="IPR038765">
    <property type="entry name" value="Papain-like_cys_pep_sf"/>
</dbReference>
<keyword evidence="4" id="KW-0788">Thiol protease</keyword>
<accession>A0A5D0CZ68</accession>
<gene>
    <name evidence="8" type="ORF">FRY98_06905</name>
</gene>